<reference evidence="2 3" key="1">
    <citation type="submission" date="2016-09" db="EMBL/GenBank/DDBJ databases">
        <authorList>
            <person name="Capua I."/>
            <person name="De Benedictis P."/>
            <person name="Joannis T."/>
            <person name="Lombin L.H."/>
            <person name="Cattoli G."/>
        </authorList>
    </citation>
    <scope>NUCLEOTIDE SEQUENCE [LARGE SCALE GENOMIC DNA]</scope>
    <source>
        <strain evidence="2 3">ANC 4671</strain>
    </source>
</reference>
<comment type="caution">
    <text evidence="2">The sequence shown here is derived from an EMBL/GenBank/DDBJ whole genome shotgun (WGS) entry which is preliminary data.</text>
</comment>
<evidence type="ECO:0000313" key="3">
    <source>
        <dbReference type="Proteomes" id="UP000185895"/>
    </source>
</evidence>
<dbReference type="RefSeq" id="WP_070070939.1">
    <property type="nucleotide sequence ID" value="NZ_MKKK01000073.1"/>
</dbReference>
<feature type="chain" id="PRO_5009200955" description="ComEA family DNA-binding protein" evidence="1">
    <location>
        <begin position="21"/>
        <end position="145"/>
    </location>
</feature>
<dbReference type="SUPFAM" id="SSF47781">
    <property type="entry name" value="RuvA domain 2-like"/>
    <property type="match status" value="1"/>
</dbReference>
<dbReference type="GO" id="GO:0015628">
    <property type="term" value="P:protein secretion by the type II secretion system"/>
    <property type="evidence" value="ECO:0007669"/>
    <property type="project" value="TreeGrafter"/>
</dbReference>
<evidence type="ECO:0000313" key="2">
    <source>
        <dbReference type="EMBL" id="OEY91728.1"/>
    </source>
</evidence>
<organism evidence="2 3">
    <name type="scientific">Acinetobacter qingfengensis</name>
    <dbReference type="NCBI Taxonomy" id="1262585"/>
    <lineage>
        <taxon>Bacteria</taxon>
        <taxon>Pseudomonadati</taxon>
        <taxon>Pseudomonadota</taxon>
        <taxon>Gammaproteobacteria</taxon>
        <taxon>Moraxellales</taxon>
        <taxon>Moraxellaceae</taxon>
        <taxon>Acinetobacter</taxon>
    </lineage>
</organism>
<keyword evidence="1" id="KW-0732">Signal</keyword>
<keyword evidence="3" id="KW-1185">Reference proteome</keyword>
<dbReference type="PANTHER" id="PTHR21180">
    <property type="entry name" value="ENDONUCLEASE/EXONUCLEASE/PHOSPHATASE FAMILY DOMAIN-CONTAINING PROTEIN 1"/>
    <property type="match status" value="1"/>
</dbReference>
<dbReference type="EMBL" id="MKKK01000073">
    <property type="protein sequence ID" value="OEY91728.1"/>
    <property type="molecule type" value="Genomic_DNA"/>
</dbReference>
<name>A0A1E7QXB8_9GAMM</name>
<sequence>MLKKFSLVLISYLFSSTVLANTAQQMDYHAWKVRQEQHDLRLKQYKSSQNIQVRAVQLLDTSPAVHPQSQPQTVILGEQFSVNINTATVQELSAKLSDIGTKKARAIVQYRQQYGAFKRIEDLQNVKGIGEKTFEKNRNKLKIRD</sequence>
<dbReference type="Pfam" id="PF12836">
    <property type="entry name" value="HHH_3"/>
    <property type="match status" value="1"/>
</dbReference>
<dbReference type="AlphaFoldDB" id="A0A1E7QXB8"/>
<dbReference type="STRING" id="1262585.BJI46_06185"/>
<dbReference type="PANTHER" id="PTHR21180:SF32">
    <property type="entry name" value="ENDONUCLEASE_EXONUCLEASE_PHOSPHATASE FAMILY DOMAIN-CONTAINING PROTEIN 1"/>
    <property type="match status" value="1"/>
</dbReference>
<proteinExistence type="predicted"/>
<evidence type="ECO:0008006" key="4">
    <source>
        <dbReference type="Google" id="ProtNLM"/>
    </source>
</evidence>
<dbReference type="InterPro" id="IPR051675">
    <property type="entry name" value="Endo/Exo/Phosphatase_dom_1"/>
</dbReference>
<accession>A0A1E7QXB8</accession>
<dbReference type="InterPro" id="IPR004509">
    <property type="entry name" value="Competence_ComEA_HhH"/>
</dbReference>
<protein>
    <recommendedName>
        <fullName evidence="4">ComEA family DNA-binding protein</fullName>
    </recommendedName>
</protein>
<dbReference type="Proteomes" id="UP000185895">
    <property type="component" value="Unassembled WGS sequence"/>
</dbReference>
<evidence type="ECO:0000256" key="1">
    <source>
        <dbReference type="SAM" id="SignalP"/>
    </source>
</evidence>
<dbReference type="Gene3D" id="1.10.150.280">
    <property type="entry name" value="AF1531-like domain"/>
    <property type="match status" value="1"/>
</dbReference>
<gene>
    <name evidence="2" type="ORF">BJI46_06185</name>
</gene>
<dbReference type="InterPro" id="IPR010994">
    <property type="entry name" value="RuvA_2-like"/>
</dbReference>
<feature type="signal peptide" evidence="1">
    <location>
        <begin position="1"/>
        <end position="20"/>
    </location>
</feature>
<dbReference type="GO" id="GO:0015627">
    <property type="term" value="C:type II protein secretion system complex"/>
    <property type="evidence" value="ECO:0007669"/>
    <property type="project" value="TreeGrafter"/>
</dbReference>
<dbReference type="NCBIfam" id="TIGR00426">
    <property type="entry name" value="competence protein ComEA helix-hairpin-helix repeat region"/>
    <property type="match status" value="1"/>
</dbReference>